<name>A0A7I8KA97_SPIIN</name>
<dbReference type="EMBL" id="LR746267">
    <property type="protein sequence ID" value="CAA7394583.1"/>
    <property type="molecule type" value="Genomic_DNA"/>
</dbReference>
<evidence type="ECO:0000313" key="2">
    <source>
        <dbReference type="Proteomes" id="UP000663760"/>
    </source>
</evidence>
<keyword evidence="2" id="KW-1185">Reference proteome</keyword>
<protein>
    <submittedName>
        <fullName evidence="1">Uncharacterized protein</fullName>
    </submittedName>
</protein>
<evidence type="ECO:0000313" key="1">
    <source>
        <dbReference type="EMBL" id="CAA7394583.1"/>
    </source>
</evidence>
<dbReference type="AlphaFoldDB" id="A0A7I8KA97"/>
<accession>A0A7I8KA97</accession>
<organism evidence="1 2">
    <name type="scientific">Spirodela intermedia</name>
    <name type="common">Intermediate duckweed</name>
    <dbReference type="NCBI Taxonomy" id="51605"/>
    <lineage>
        <taxon>Eukaryota</taxon>
        <taxon>Viridiplantae</taxon>
        <taxon>Streptophyta</taxon>
        <taxon>Embryophyta</taxon>
        <taxon>Tracheophyta</taxon>
        <taxon>Spermatophyta</taxon>
        <taxon>Magnoliopsida</taxon>
        <taxon>Liliopsida</taxon>
        <taxon>Araceae</taxon>
        <taxon>Lemnoideae</taxon>
        <taxon>Spirodela</taxon>
    </lineage>
</organism>
<reference evidence="1" key="1">
    <citation type="submission" date="2020-02" db="EMBL/GenBank/DDBJ databases">
        <authorList>
            <person name="Scholz U."/>
            <person name="Mascher M."/>
            <person name="Fiebig A."/>
        </authorList>
    </citation>
    <scope>NUCLEOTIDE SEQUENCE</scope>
</reference>
<dbReference type="Proteomes" id="UP000663760">
    <property type="component" value="Chromosome 4"/>
</dbReference>
<sequence length="59" mass="6754">MRRRCIGILSIREDRRVVSMASKALLGQGRCGRQLISLISKLRKEIWRLPTSSLSKESL</sequence>
<proteinExistence type="predicted"/>
<gene>
    <name evidence="1" type="ORF">SI8410_04005244</name>
</gene>